<gene>
    <name evidence="9" type="ORF">B0I71DRAFT_176803</name>
    <name evidence="8" type="ORF">YALI1_A00661g</name>
</gene>
<dbReference type="InterPro" id="IPR011701">
    <property type="entry name" value="MFS"/>
</dbReference>
<evidence type="ECO:0000256" key="3">
    <source>
        <dbReference type="ARBA" id="ARBA00022989"/>
    </source>
</evidence>
<keyword evidence="3 6" id="KW-1133">Transmembrane helix</keyword>
<dbReference type="InterPro" id="IPR020846">
    <property type="entry name" value="MFS_dom"/>
</dbReference>
<proteinExistence type="predicted"/>
<evidence type="ECO:0000256" key="2">
    <source>
        <dbReference type="ARBA" id="ARBA00022692"/>
    </source>
</evidence>
<dbReference type="PROSITE" id="PS50850">
    <property type="entry name" value="MFS"/>
    <property type="match status" value="1"/>
</dbReference>
<keyword evidence="2 6" id="KW-0812">Transmembrane</keyword>
<evidence type="ECO:0000256" key="5">
    <source>
        <dbReference type="SAM" id="MobiDB-lite"/>
    </source>
</evidence>
<dbReference type="GO" id="GO:0022857">
    <property type="term" value="F:transmembrane transporter activity"/>
    <property type="evidence" value="ECO:0007669"/>
    <property type="project" value="InterPro"/>
</dbReference>
<feature type="transmembrane region" description="Helical" evidence="6">
    <location>
        <begin position="490"/>
        <end position="511"/>
    </location>
</feature>
<dbReference type="GO" id="GO:0005886">
    <property type="term" value="C:plasma membrane"/>
    <property type="evidence" value="ECO:0007669"/>
    <property type="project" value="TreeGrafter"/>
</dbReference>
<evidence type="ECO:0000256" key="6">
    <source>
        <dbReference type="SAM" id="Phobius"/>
    </source>
</evidence>
<dbReference type="Proteomes" id="UP000182444">
    <property type="component" value="Chromosome 1A"/>
</dbReference>
<name>A0A1D8N390_YARLL</name>
<feature type="transmembrane region" description="Helical" evidence="6">
    <location>
        <begin position="454"/>
        <end position="475"/>
    </location>
</feature>
<feature type="domain" description="Major facilitator superfamily (MFS) profile" evidence="7">
    <location>
        <begin position="43"/>
        <end position="512"/>
    </location>
</feature>
<dbReference type="SUPFAM" id="SSF103473">
    <property type="entry name" value="MFS general substrate transporter"/>
    <property type="match status" value="1"/>
</dbReference>
<dbReference type="Proteomes" id="UP000256601">
    <property type="component" value="Unassembled WGS sequence"/>
</dbReference>
<reference evidence="9 11" key="2">
    <citation type="submission" date="2018-07" db="EMBL/GenBank/DDBJ databases">
        <title>Draft Genome Assemblies for Five Robust Yarrowia lipolytica Strains Exhibiting High Lipid Production and Pentose Sugar Utilization and Sugar Alcohol Secretion from Undetoxified Lignocellulosic Biomass Hydrolysates.</title>
        <authorList>
            <consortium name="DOE Joint Genome Institute"/>
            <person name="Walker C."/>
            <person name="Ryu S."/>
            <person name="Na H."/>
            <person name="Zane M."/>
            <person name="LaButti K."/>
            <person name="Lipzen A."/>
            <person name="Haridas S."/>
            <person name="Barry K."/>
            <person name="Grigoriev I.V."/>
            <person name="Quarterman J."/>
            <person name="Slininger P."/>
            <person name="Dien B."/>
            <person name="Trinh C.T."/>
        </authorList>
    </citation>
    <scope>NUCLEOTIDE SEQUENCE [LARGE SCALE GENOMIC DNA]</scope>
    <source>
        <strain evidence="9 11">YB392</strain>
    </source>
</reference>
<dbReference type="VEuPathDB" id="FungiDB:YALI0_A00528g"/>
<dbReference type="AlphaFoldDB" id="A0A1D8N390"/>
<feature type="transmembrane region" description="Helical" evidence="6">
    <location>
        <begin position="422"/>
        <end position="447"/>
    </location>
</feature>
<evidence type="ECO:0000313" key="8">
    <source>
        <dbReference type="EMBL" id="AOW00093.1"/>
    </source>
</evidence>
<evidence type="ECO:0000256" key="4">
    <source>
        <dbReference type="ARBA" id="ARBA00023136"/>
    </source>
</evidence>
<evidence type="ECO:0000313" key="9">
    <source>
        <dbReference type="EMBL" id="RDW23651.1"/>
    </source>
</evidence>
<feature type="transmembrane region" description="Helical" evidence="6">
    <location>
        <begin position="306"/>
        <end position="332"/>
    </location>
</feature>
<accession>A0A1D8N390</accession>
<feature type="transmembrane region" description="Helical" evidence="6">
    <location>
        <begin position="170"/>
        <end position="191"/>
    </location>
</feature>
<keyword evidence="4 6" id="KW-0472">Membrane</keyword>
<feature type="transmembrane region" description="Helical" evidence="6">
    <location>
        <begin position="108"/>
        <end position="126"/>
    </location>
</feature>
<feature type="transmembrane region" description="Helical" evidence="6">
    <location>
        <begin position="138"/>
        <end position="161"/>
    </location>
</feature>
<dbReference type="VEuPathDB" id="FungiDB:YALI1_A00661g"/>
<dbReference type="KEGG" id="yli:2905963"/>
<feature type="transmembrane region" description="Helical" evidence="6">
    <location>
        <begin position="42"/>
        <end position="63"/>
    </location>
</feature>
<evidence type="ECO:0000256" key="1">
    <source>
        <dbReference type="ARBA" id="ARBA00004141"/>
    </source>
</evidence>
<dbReference type="OMA" id="WCAILNA"/>
<dbReference type="GeneID" id="2905963"/>
<feature type="transmembrane region" description="Helical" evidence="6">
    <location>
        <begin position="352"/>
        <end position="372"/>
    </location>
</feature>
<sequence>MSALEPPGTVVLETSSDSIVLQPAPSCDPNQPLNWARWRKHLNFFIVCFFTLIAFTASDVSSVLWGPWQAEFGWTFSELNNTYAISVAGLGLGCPILVPFSHKFGKRPVYLVASALVVATAAWQAGMNSIGEAYGSQFLQGLAVSVTETIIQMTVADLYFVHERGTFNGIYMLVVAVGNFIVLVPAGYATVNLGWRWVYIIVAIIAAVQFVMTVFFFEETNYTAPDVVLVSTDLSDMSETEQAETDEQKMGQLEKTGSDKSPPEKAVREVFIDPEIQMNPLSKRLALVTYNPGSFKEFVRKLFTPFLTLVSYPIVSFSALQYGFLLSFLSMASTTVSNSFADPPYNFSSAGIGNVNISPFIGCLFGCIYGGWFNDKTIIWLSKRNNGVYEPEFRLYSLVFANFTMTIGMFMFGISIANHVHWMVPTVGFAVVAFSFGSAGAIIVTYLVDCYEKIVADAFIGVIVIRNGLAMMILFCMSPWVDSIGLQNTYVSAGCLSLIPVILTVPMIIYGKELRRRSASRYLRESLRG</sequence>
<evidence type="ECO:0000313" key="10">
    <source>
        <dbReference type="Proteomes" id="UP000182444"/>
    </source>
</evidence>
<dbReference type="Gene3D" id="1.20.1250.20">
    <property type="entry name" value="MFS general substrate transporter like domains"/>
    <property type="match status" value="1"/>
</dbReference>
<organism evidence="8 10">
    <name type="scientific">Yarrowia lipolytica</name>
    <name type="common">Candida lipolytica</name>
    <dbReference type="NCBI Taxonomy" id="4952"/>
    <lineage>
        <taxon>Eukaryota</taxon>
        <taxon>Fungi</taxon>
        <taxon>Dikarya</taxon>
        <taxon>Ascomycota</taxon>
        <taxon>Saccharomycotina</taxon>
        <taxon>Dipodascomycetes</taxon>
        <taxon>Dipodascales</taxon>
        <taxon>Dipodascales incertae sedis</taxon>
        <taxon>Yarrowia</taxon>
    </lineage>
</organism>
<dbReference type="InterPro" id="IPR036259">
    <property type="entry name" value="MFS_trans_sf"/>
</dbReference>
<feature type="transmembrane region" description="Helical" evidence="6">
    <location>
        <begin position="83"/>
        <end position="101"/>
    </location>
</feature>
<dbReference type="PANTHER" id="PTHR23502">
    <property type="entry name" value="MAJOR FACILITATOR SUPERFAMILY"/>
    <property type="match status" value="1"/>
</dbReference>
<dbReference type="eggNOG" id="KOG0255">
    <property type="taxonomic scope" value="Eukaryota"/>
</dbReference>
<feature type="transmembrane region" description="Helical" evidence="6">
    <location>
        <begin position="197"/>
        <end position="217"/>
    </location>
</feature>
<reference evidence="8 10" key="1">
    <citation type="journal article" date="2016" name="PLoS ONE">
        <title>Sequence Assembly of Yarrowia lipolytica Strain W29/CLIB89 Shows Transposable Element Diversity.</title>
        <authorList>
            <person name="Magnan C."/>
            <person name="Yu J."/>
            <person name="Chang I."/>
            <person name="Jahn E."/>
            <person name="Kanomata Y."/>
            <person name="Wu J."/>
            <person name="Zeller M."/>
            <person name="Oakes M."/>
            <person name="Baldi P."/>
            <person name="Sandmeyer S."/>
        </authorList>
    </citation>
    <scope>NUCLEOTIDE SEQUENCE [LARGE SCALE GENOMIC DNA]</scope>
    <source>
        <strain evidence="8">CLIB89</strain>
        <strain evidence="10">CLIB89(W29)</strain>
    </source>
</reference>
<dbReference type="EMBL" id="KZ859071">
    <property type="protein sequence ID" value="RDW23651.1"/>
    <property type="molecule type" value="Genomic_DNA"/>
</dbReference>
<feature type="transmembrane region" description="Helical" evidence="6">
    <location>
        <begin position="393"/>
        <end position="416"/>
    </location>
</feature>
<protein>
    <submittedName>
        <fullName evidence="9">Major facilitator superfamily domain-containing protein</fullName>
    </submittedName>
</protein>
<evidence type="ECO:0000259" key="7">
    <source>
        <dbReference type="PROSITE" id="PS50850"/>
    </source>
</evidence>
<evidence type="ECO:0000313" key="11">
    <source>
        <dbReference type="Proteomes" id="UP000256601"/>
    </source>
</evidence>
<dbReference type="Pfam" id="PF07690">
    <property type="entry name" value="MFS_1"/>
    <property type="match status" value="1"/>
</dbReference>
<dbReference type="EMBL" id="CP017553">
    <property type="protein sequence ID" value="AOW00093.1"/>
    <property type="molecule type" value="Genomic_DNA"/>
</dbReference>
<dbReference type="PANTHER" id="PTHR23502:SF50">
    <property type="entry name" value="TRANSPORTER, PUTATIVE (AFU_ORTHOLOGUE AFUA_5G00430)-RELATED"/>
    <property type="match status" value="1"/>
</dbReference>
<comment type="subcellular location">
    <subcellularLocation>
        <location evidence="1">Membrane</location>
        <topology evidence="1">Multi-pass membrane protein</topology>
    </subcellularLocation>
</comment>
<feature type="region of interest" description="Disordered" evidence="5">
    <location>
        <begin position="240"/>
        <end position="264"/>
    </location>
</feature>